<feature type="compositionally biased region" description="Low complexity" evidence="1">
    <location>
        <begin position="421"/>
        <end position="434"/>
    </location>
</feature>
<feature type="region of interest" description="Disordered" evidence="1">
    <location>
        <begin position="158"/>
        <end position="194"/>
    </location>
</feature>
<gene>
    <name evidence="2" type="ORF">Mgra_00005135</name>
</gene>
<feature type="compositionally biased region" description="Polar residues" evidence="1">
    <location>
        <begin position="410"/>
        <end position="420"/>
    </location>
</feature>
<sequence length="434" mass="49371">MGYKVEGKTNENDIFHFKENDLFKENKEKINQFNLQVLIKEKKVIIGNINNIENNAIIYIIPRLNKTKYIKITENNEKLINLLNNPEQINQLNEQEKILYKQYFDEDKAILIDGGWKYKSENIATTQHPQHLPQPQGTIFASPTTMHPQKGLTILPKINLSSSPTKQKTRKRQTKSPKEKGIKKQKSGSNVNTNLSFIDSENKYQNILNNILLINPQAPIEQKEEIIKNLKVLLNDYIEEEKNKAIINEGNSKQCLGKGKHIVTQPLSTSEDEKEQINQLRIKEAAARFSLGQIGKNKHISSHHLTSTSKRNEVETSEDNAKNVLPTNQFFNQEEGNDDGLLNAIIKPFQHTTKQGFVQKQNVQIIPQTSQHVLNQQREQNIEQNVHEQFIDSPETDNAGIDVLLEDTTPDSSPNGQSNQASTASDKSTAATRN</sequence>
<comment type="caution">
    <text evidence="2">The sequence shown here is derived from an EMBL/GenBank/DDBJ whole genome shotgun (WGS) entry which is preliminary data.</text>
</comment>
<accession>A0A8S9ZPY1</accession>
<evidence type="ECO:0000313" key="3">
    <source>
        <dbReference type="Proteomes" id="UP000605970"/>
    </source>
</evidence>
<evidence type="ECO:0000256" key="1">
    <source>
        <dbReference type="SAM" id="MobiDB-lite"/>
    </source>
</evidence>
<protein>
    <submittedName>
        <fullName evidence="2">Uncharacterized protein</fullName>
    </submittedName>
</protein>
<reference evidence="2" key="1">
    <citation type="journal article" date="2020" name="Ecol. Evol.">
        <title>Genome structure and content of the rice root-knot nematode (Meloidogyne graminicola).</title>
        <authorList>
            <person name="Phan N.T."/>
            <person name="Danchin E.G.J."/>
            <person name="Klopp C."/>
            <person name="Perfus-Barbeoch L."/>
            <person name="Kozlowski D.K."/>
            <person name="Koutsovoulos G.D."/>
            <person name="Lopez-Roques C."/>
            <person name="Bouchez O."/>
            <person name="Zahm M."/>
            <person name="Besnard G."/>
            <person name="Bellafiore S."/>
        </authorList>
    </citation>
    <scope>NUCLEOTIDE SEQUENCE</scope>
    <source>
        <strain evidence="2">VN-18</strain>
    </source>
</reference>
<dbReference type="EMBL" id="JABEBT010000042">
    <property type="protein sequence ID" value="KAF7635459.1"/>
    <property type="molecule type" value="Genomic_DNA"/>
</dbReference>
<evidence type="ECO:0000313" key="2">
    <source>
        <dbReference type="EMBL" id="KAF7635459.1"/>
    </source>
</evidence>
<name>A0A8S9ZPY1_9BILA</name>
<feature type="region of interest" description="Disordered" evidence="1">
    <location>
        <begin position="298"/>
        <end position="319"/>
    </location>
</feature>
<proteinExistence type="predicted"/>
<dbReference type="Proteomes" id="UP000605970">
    <property type="component" value="Unassembled WGS sequence"/>
</dbReference>
<dbReference type="AlphaFoldDB" id="A0A8S9ZPY1"/>
<organism evidence="2 3">
    <name type="scientific">Meloidogyne graminicola</name>
    <dbReference type="NCBI Taxonomy" id="189291"/>
    <lineage>
        <taxon>Eukaryota</taxon>
        <taxon>Metazoa</taxon>
        <taxon>Ecdysozoa</taxon>
        <taxon>Nematoda</taxon>
        <taxon>Chromadorea</taxon>
        <taxon>Rhabditida</taxon>
        <taxon>Tylenchina</taxon>
        <taxon>Tylenchomorpha</taxon>
        <taxon>Tylenchoidea</taxon>
        <taxon>Meloidogynidae</taxon>
        <taxon>Meloidogyninae</taxon>
        <taxon>Meloidogyne</taxon>
    </lineage>
</organism>
<feature type="region of interest" description="Disordered" evidence="1">
    <location>
        <begin position="405"/>
        <end position="434"/>
    </location>
</feature>
<keyword evidence="3" id="KW-1185">Reference proteome</keyword>